<evidence type="ECO:0000313" key="2">
    <source>
        <dbReference type="Proteomes" id="UP000580839"/>
    </source>
</evidence>
<dbReference type="EMBL" id="JABFRW010000148">
    <property type="protein sequence ID" value="NOT34817.1"/>
    <property type="molecule type" value="Genomic_DNA"/>
</dbReference>
<name>A0A849SPJ6_UNCEI</name>
<dbReference type="AlphaFoldDB" id="A0A849SPJ6"/>
<gene>
    <name evidence="1" type="ORF">HOP12_11685</name>
</gene>
<evidence type="ECO:0000313" key="1">
    <source>
        <dbReference type="EMBL" id="NOT34817.1"/>
    </source>
</evidence>
<reference evidence="1 2" key="1">
    <citation type="submission" date="2020-04" db="EMBL/GenBank/DDBJ databases">
        <title>Metagenomic profiling of ammonia- and methane-oxidizing microorganisms in a Dutch drinking water treatment plant.</title>
        <authorList>
            <person name="Poghosyan L."/>
            <person name="Leucker S."/>
        </authorList>
    </citation>
    <scope>NUCLEOTIDE SEQUENCE [LARGE SCALE GENOMIC DNA]</scope>
    <source>
        <strain evidence="1">S-RSF-IL-03</strain>
    </source>
</reference>
<organism evidence="1 2">
    <name type="scientific">Eiseniibacteriota bacterium</name>
    <dbReference type="NCBI Taxonomy" id="2212470"/>
    <lineage>
        <taxon>Bacteria</taxon>
        <taxon>Candidatus Eiseniibacteriota</taxon>
    </lineage>
</organism>
<comment type="caution">
    <text evidence="1">The sequence shown here is derived from an EMBL/GenBank/DDBJ whole genome shotgun (WGS) entry which is preliminary data.</text>
</comment>
<accession>A0A849SPJ6</accession>
<protein>
    <recommendedName>
        <fullName evidence="3">Nucleotidyltransferase domain-containing protein</fullName>
    </recommendedName>
</protein>
<sequence>MTTDTRSRIEPSPAIVDAVRQWLAPVRTSLGDEFLACYLTGSALHTGFDPKRSGVNLLLIARSLDLTLLDRVHDAMPRDSKATPRIESLFMSELQMRRSLDAFSIEWVEIAEAHLLIEGQDVIRGIEVPILNLRLQCEHELRVKLMRLRHSYLADRGRPKALAATLSGVASSFATLFRTLIRLREETPPAQTPEVVQRVADLYQLDARGLIGAYQLRFSDREYADAELLEVYRRFLVEIDRLVNAIDTLQVG</sequence>
<evidence type="ECO:0008006" key="3">
    <source>
        <dbReference type="Google" id="ProtNLM"/>
    </source>
</evidence>
<proteinExistence type="predicted"/>
<dbReference type="Proteomes" id="UP000580839">
    <property type="component" value="Unassembled WGS sequence"/>
</dbReference>